<keyword evidence="8" id="KW-1185">Reference proteome</keyword>
<reference evidence="7 8" key="1">
    <citation type="submission" date="2018-08" db="EMBL/GenBank/DDBJ databases">
        <authorList>
            <person name="Khan S.A."/>
            <person name="Jeon C.O."/>
            <person name="Chun B.H."/>
            <person name="Jeong S.E."/>
        </authorList>
    </citation>
    <scope>NUCLEOTIDE SEQUENCE [LARGE SCALE GENOMIC DNA]</scope>
    <source>
        <strain evidence="7 8">S-16</strain>
    </source>
</reference>
<evidence type="ECO:0000256" key="1">
    <source>
        <dbReference type="ARBA" id="ARBA00004370"/>
    </source>
</evidence>
<evidence type="ECO:0000256" key="2">
    <source>
        <dbReference type="ARBA" id="ARBA00022692"/>
    </source>
</evidence>
<evidence type="ECO:0000256" key="3">
    <source>
        <dbReference type="ARBA" id="ARBA00022989"/>
    </source>
</evidence>
<feature type="transmembrane region" description="Helical" evidence="5">
    <location>
        <begin position="26"/>
        <end position="49"/>
    </location>
</feature>
<dbReference type="RefSeq" id="WP_124541928.1">
    <property type="nucleotide sequence ID" value="NZ_QUSW01000005.1"/>
</dbReference>
<dbReference type="InterPro" id="IPR050307">
    <property type="entry name" value="Sterol_Desaturase_Related"/>
</dbReference>
<evidence type="ECO:0000256" key="5">
    <source>
        <dbReference type="SAM" id="Phobius"/>
    </source>
</evidence>
<reference evidence="7 8" key="2">
    <citation type="submission" date="2018-12" db="EMBL/GenBank/DDBJ databases">
        <title>Rhizobacter gummiphilus sp. nov., a rubber-degrading bacterium isolated from the soil of a botanical garden in Japan.</title>
        <authorList>
            <person name="Shunsuke S.S."/>
        </authorList>
    </citation>
    <scope>NUCLEOTIDE SEQUENCE [LARGE SCALE GENOMIC DNA]</scope>
    <source>
        <strain evidence="7 8">S-16</strain>
    </source>
</reference>
<comment type="caution">
    <text evidence="7">The sequence shown here is derived from an EMBL/GenBank/DDBJ whole genome shotgun (WGS) entry which is preliminary data.</text>
</comment>
<dbReference type="InterPro" id="IPR006694">
    <property type="entry name" value="Fatty_acid_hydroxylase"/>
</dbReference>
<organism evidence="7 8">
    <name type="scientific">Piscinibacter terrae</name>
    <dbReference type="NCBI Taxonomy" id="2496871"/>
    <lineage>
        <taxon>Bacteria</taxon>
        <taxon>Pseudomonadati</taxon>
        <taxon>Pseudomonadota</taxon>
        <taxon>Betaproteobacteria</taxon>
        <taxon>Burkholderiales</taxon>
        <taxon>Sphaerotilaceae</taxon>
        <taxon>Piscinibacter</taxon>
    </lineage>
</organism>
<keyword evidence="2 5" id="KW-0812">Transmembrane</keyword>
<protein>
    <submittedName>
        <fullName evidence="7">Sterol desaturase family protein</fullName>
    </submittedName>
</protein>
<dbReference type="OrthoDB" id="9770329at2"/>
<dbReference type="GO" id="GO:0005506">
    <property type="term" value="F:iron ion binding"/>
    <property type="evidence" value="ECO:0007669"/>
    <property type="project" value="InterPro"/>
</dbReference>
<dbReference type="GO" id="GO:0016491">
    <property type="term" value="F:oxidoreductase activity"/>
    <property type="evidence" value="ECO:0007669"/>
    <property type="project" value="InterPro"/>
</dbReference>
<dbReference type="GO" id="GO:0016020">
    <property type="term" value="C:membrane"/>
    <property type="evidence" value="ECO:0007669"/>
    <property type="project" value="UniProtKB-SubCell"/>
</dbReference>
<evidence type="ECO:0000259" key="6">
    <source>
        <dbReference type="Pfam" id="PF04116"/>
    </source>
</evidence>
<name>A0A3N7HQX2_9BURK</name>
<sequence length="250" mass="28372">MVSLLLHPIDTFTFLLAAWMQAPWPLALLAAVGVHLSMYLVGGSIAWTFNQHFWPSLGVGRNLDPNPPRPGQVRMEIRHGMVACLILAVMTLSYRSLSDGIWPRSVWTAAWQLAAFVFYNAVYSYGTHRLLHTRWLIRAHGVHHRSVRVTPFTSYSVHPLEGLVIACTIPSFMLIVPLGVGSAFLLHGFGLAYTAYIHSNYDLLPQLPEGHWFKRLIDHPIHHRFHHTLGNVNFGFTGRWLDRLFGTHKL</sequence>
<dbReference type="AlphaFoldDB" id="A0A3N7HQX2"/>
<feature type="transmembrane region" description="Helical" evidence="5">
    <location>
        <begin position="163"/>
        <end position="186"/>
    </location>
</feature>
<accession>A0A3N7HQX2</accession>
<feature type="transmembrane region" description="Helical" evidence="5">
    <location>
        <begin position="77"/>
        <end position="94"/>
    </location>
</feature>
<evidence type="ECO:0000313" key="8">
    <source>
        <dbReference type="Proteomes" id="UP000267464"/>
    </source>
</evidence>
<evidence type="ECO:0000313" key="7">
    <source>
        <dbReference type="EMBL" id="RQP23181.1"/>
    </source>
</evidence>
<proteinExistence type="predicted"/>
<evidence type="ECO:0000256" key="4">
    <source>
        <dbReference type="ARBA" id="ARBA00023136"/>
    </source>
</evidence>
<dbReference type="Proteomes" id="UP000267464">
    <property type="component" value="Unassembled WGS sequence"/>
</dbReference>
<feature type="transmembrane region" description="Helical" evidence="5">
    <location>
        <begin position="106"/>
        <end position="126"/>
    </location>
</feature>
<gene>
    <name evidence="7" type="ORF">DZC73_18890</name>
</gene>
<keyword evidence="3 5" id="KW-1133">Transmembrane helix</keyword>
<keyword evidence="4 5" id="KW-0472">Membrane</keyword>
<dbReference type="PANTHER" id="PTHR11863">
    <property type="entry name" value="STEROL DESATURASE"/>
    <property type="match status" value="1"/>
</dbReference>
<dbReference type="EMBL" id="QUSW01000005">
    <property type="protein sequence ID" value="RQP23181.1"/>
    <property type="molecule type" value="Genomic_DNA"/>
</dbReference>
<feature type="domain" description="Fatty acid hydroxylase" evidence="6">
    <location>
        <begin position="114"/>
        <end position="247"/>
    </location>
</feature>
<comment type="subcellular location">
    <subcellularLocation>
        <location evidence="1">Membrane</location>
    </subcellularLocation>
</comment>
<dbReference type="GO" id="GO:0008610">
    <property type="term" value="P:lipid biosynthetic process"/>
    <property type="evidence" value="ECO:0007669"/>
    <property type="project" value="InterPro"/>
</dbReference>
<dbReference type="Pfam" id="PF04116">
    <property type="entry name" value="FA_hydroxylase"/>
    <property type="match status" value="1"/>
</dbReference>